<protein>
    <submittedName>
        <fullName evidence="2">Uncharacterized protein</fullName>
    </submittedName>
</protein>
<evidence type="ECO:0000313" key="3">
    <source>
        <dbReference type="Proteomes" id="UP000322873"/>
    </source>
</evidence>
<feature type="region of interest" description="Disordered" evidence="1">
    <location>
        <begin position="101"/>
        <end position="194"/>
    </location>
</feature>
<feature type="region of interest" description="Disordered" evidence="1">
    <location>
        <begin position="1"/>
        <end position="25"/>
    </location>
</feature>
<comment type="caution">
    <text evidence="2">The sequence shown here is derived from an EMBL/GenBank/DDBJ whole genome shotgun (WGS) entry which is preliminary data.</text>
</comment>
<name>A0A5M9K2S2_MONFR</name>
<feature type="compositionally biased region" description="Polar residues" evidence="1">
    <location>
        <begin position="167"/>
        <end position="178"/>
    </location>
</feature>
<dbReference type="EMBL" id="VICG01000002">
    <property type="protein sequence ID" value="KAA8575841.1"/>
    <property type="molecule type" value="Genomic_DNA"/>
</dbReference>
<dbReference type="VEuPathDB" id="FungiDB:MFRU_059g00330"/>
<gene>
    <name evidence="2" type="ORF">EYC84_004930</name>
</gene>
<feature type="compositionally biased region" description="Basic residues" evidence="1">
    <location>
        <begin position="155"/>
        <end position="165"/>
    </location>
</feature>
<dbReference type="AlphaFoldDB" id="A0A5M9K2S2"/>
<proteinExistence type="predicted"/>
<dbReference type="Proteomes" id="UP000322873">
    <property type="component" value="Unassembled WGS sequence"/>
</dbReference>
<organism evidence="2 3">
    <name type="scientific">Monilinia fructicola</name>
    <name type="common">Brown rot fungus</name>
    <name type="synonym">Ciboria fructicola</name>
    <dbReference type="NCBI Taxonomy" id="38448"/>
    <lineage>
        <taxon>Eukaryota</taxon>
        <taxon>Fungi</taxon>
        <taxon>Dikarya</taxon>
        <taxon>Ascomycota</taxon>
        <taxon>Pezizomycotina</taxon>
        <taxon>Leotiomycetes</taxon>
        <taxon>Helotiales</taxon>
        <taxon>Sclerotiniaceae</taxon>
        <taxon>Monilinia</taxon>
    </lineage>
</organism>
<keyword evidence="3" id="KW-1185">Reference proteome</keyword>
<evidence type="ECO:0000256" key="1">
    <source>
        <dbReference type="SAM" id="MobiDB-lite"/>
    </source>
</evidence>
<sequence>MEGSSFQVHADYTNHDAKKNQTQTSSLKINVQTLRVSSGNNNATDDIAMSGLDCPMTGIANNLASQKKPQSHSSNNTGEIQQQADMARMLQPTIRALQSATDKAVNKCAKRKGISGAPTKPRADHKTRSQQKLPGNEKATLSNHLGNHAVTVPKSKSKKAKKKKNGVGNTQPNNSTESYVKKTRKRKPKKKEETLAERLTHRLKSDALMTSNAEKTAKETADQFKDIHDQAPNPKDWQTLYEQEYQARTAMLRARQLRDEQALLSALDGLSLGGSESTGNDYDLIL</sequence>
<accession>A0A5M9K2S2</accession>
<reference evidence="2 3" key="1">
    <citation type="submission" date="2019-06" db="EMBL/GenBank/DDBJ databases">
        <title>Genome Sequence of the Brown Rot Fungal Pathogen Monilinia fructicola.</title>
        <authorList>
            <person name="De Miccolis Angelini R.M."/>
            <person name="Landi L."/>
            <person name="Abate D."/>
            <person name="Pollastro S."/>
            <person name="Romanazzi G."/>
            <person name="Faretra F."/>
        </authorList>
    </citation>
    <scope>NUCLEOTIDE SEQUENCE [LARGE SCALE GENOMIC DNA]</scope>
    <source>
        <strain evidence="2 3">Mfrc123</strain>
    </source>
</reference>
<evidence type="ECO:0000313" key="2">
    <source>
        <dbReference type="EMBL" id="KAA8575841.1"/>
    </source>
</evidence>